<dbReference type="eggNOG" id="arCOG00940">
    <property type="taxonomic scope" value="Archaea"/>
</dbReference>
<evidence type="ECO:0000259" key="5">
    <source>
        <dbReference type="PROSITE" id="PS51918"/>
    </source>
</evidence>
<evidence type="ECO:0000256" key="1">
    <source>
        <dbReference type="ARBA" id="ARBA00022691"/>
    </source>
</evidence>
<accession>N0BJM2</accession>
<dbReference type="PROSITE" id="PS51918">
    <property type="entry name" value="RADICAL_SAM"/>
    <property type="match status" value="1"/>
</dbReference>
<sequence>MRELKRSLDIHEYIYYLKKIFDSPAARKILSKLSTPKKIEKILSIYCGLEDPKGLSEKLQAFTLSEIIKKSAEKFDIDEDLLKNGLKDRFYRRGLANVIAGIARYGITVPQRLFAPFLVVWDFTKMCNLRCQHCYSNAGKMGHELTLLEKLELVNQLDEAGVVAISFSGGEPLMSSDFWLTAEHAKRLGFHVSVATNGTLIDEDVAKKLKGIVDYVEISLDSPNPKAHDSFRGVKGAFEGAIERIKNCIKAGIQTGIATTATKKNLSEIPELVELVEELGAYRLVVFNFVPTGRGKGITDMDLNDTEIEWLLKFLYDSMPNKDIQLLSTSPLYAVVAVKRIAEGKGKSMTPTHLTDVCIPKEGTLMLSDFIGGCGAGRLYCGIRPNGDITPCVFIPIVVGNYRESFIKVWQENRVLEALRDRDSTNYGCSKCEYRCICGGCRARAYGYYGDLYEIDPGCFLSIS</sequence>
<dbReference type="SMART" id="SM00729">
    <property type="entry name" value="Elp3"/>
    <property type="match status" value="1"/>
</dbReference>
<dbReference type="AlphaFoldDB" id="N0BJM2"/>
<dbReference type="EMBL" id="CP005290">
    <property type="protein sequence ID" value="AGK60686.1"/>
    <property type="molecule type" value="Genomic_DNA"/>
</dbReference>
<dbReference type="InterPro" id="IPR050377">
    <property type="entry name" value="Radical_SAM_PqqE_MftC-like"/>
</dbReference>
<keyword evidence="3" id="KW-0408">Iron</keyword>
<gene>
    <name evidence="6" type="ORF">Asulf_00668</name>
</gene>
<keyword evidence="4" id="KW-0411">Iron-sulfur</keyword>
<proteinExistence type="predicted"/>
<dbReference type="HOGENOM" id="CLU_009273_4_0_2"/>
<dbReference type="PANTHER" id="PTHR11228:SF7">
    <property type="entry name" value="PQQA PEPTIDE CYCLASE"/>
    <property type="match status" value="1"/>
</dbReference>
<name>N0BJM2_9EURY</name>
<dbReference type="InterPro" id="IPR006638">
    <property type="entry name" value="Elp3/MiaA/NifB-like_rSAM"/>
</dbReference>
<dbReference type="GO" id="GO:0051536">
    <property type="term" value="F:iron-sulfur cluster binding"/>
    <property type="evidence" value="ECO:0007669"/>
    <property type="project" value="UniProtKB-KW"/>
</dbReference>
<dbReference type="CDD" id="cd01335">
    <property type="entry name" value="Radical_SAM"/>
    <property type="match status" value="1"/>
</dbReference>
<evidence type="ECO:0000313" key="6">
    <source>
        <dbReference type="EMBL" id="AGK60686.1"/>
    </source>
</evidence>
<dbReference type="GO" id="GO:0006783">
    <property type="term" value="P:heme biosynthetic process"/>
    <property type="evidence" value="ECO:0007669"/>
    <property type="project" value="TreeGrafter"/>
</dbReference>
<dbReference type="GO" id="GO:0003824">
    <property type="term" value="F:catalytic activity"/>
    <property type="evidence" value="ECO:0007669"/>
    <property type="project" value="InterPro"/>
</dbReference>
<dbReference type="GeneID" id="15392311"/>
<evidence type="ECO:0000256" key="2">
    <source>
        <dbReference type="ARBA" id="ARBA00022723"/>
    </source>
</evidence>
<evidence type="ECO:0000313" key="7">
    <source>
        <dbReference type="Proteomes" id="UP000013307"/>
    </source>
</evidence>
<dbReference type="Pfam" id="PF04055">
    <property type="entry name" value="Radical_SAM"/>
    <property type="match status" value="1"/>
</dbReference>
<dbReference type="Pfam" id="PF13186">
    <property type="entry name" value="SPASM"/>
    <property type="match status" value="1"/>
</dbReference>
<dbReference type="InterPro" id="IPR007197">
    <property type="entry name" value="rSAM"/>
</dbReference>
<dbReference type="GO" id="GO:0046872">
    <property type="term" value="F:metal ion binding"/>
    <property type="evidence" value="ECO:0007669"/>
    <property type="project" value="UniProtKB-KW"/>
</dbReference>
<reference evidence="6 7" key="1">
    <citation type="journal article" date="2013" name="Genome Announc.">
        <title>Complete Genome Sequence of the Thermophilic and Facultatively Chemolithoautotrophic Sulfate Reducer Archaeoglobus sulfaticallidus Strain PM70-1T.</title>
        <authorList>
            <person name="Stokke R."/>
            <person name="Hocking W.P."/>
            <person name="Steinsbu B.O."/>
            <person name="Steen I.H."/>
        </authorList>
    </citation>
    <scope>NUCLEOTIDE SEQUENCE [LARGE SCALE GENOMIC DNA]</scope>
    <source>
        <strain evidence="6">PM70-1</strain>
    </source>
</reference>
<dbReference type="RefSeq" id="WP_015590285.1">
    <property type="nucleotide sequence ID" value="NC_021169.1"/>
</dbReference>
<dbReference type="SUPFAM" id="SSF102114">
    <property type="entry name" value="Radical SAM enzymes"/>
    <property type="match status" value="1"/>
</dbReference>
<dbReference type="InterPro" id="IPR023885">
    <property type="entry name" value="4Fe4S-binding_SPASM_dom"/>
</dbReference>
<dbReference type="SFLD" id="SFLDG01386">
    <property type="entry name" value="main_SPASM_domain-containing"/>
    <property type="match status" value="1"/>
</dbReference>
<evidence type="ECO:0000256" key="4">
    <source>
        <dbReference type="ARBA" id="ARBA00023014"/>
    </source>
</evidence>
<dbReference type="Proteomes" id="UP000013307">
    <property type="component" value="Chromosome"/>
</dbReference>
<organism evidence="6 7">
    <name type="scientific">Archaeoglobus sulfaticallidus PM70-1</name>
    <dbReference type="NCBI Taxonomy" id="387631"/>
    <lineage>
        <taxon>Archaea</taxon>
        <taxon>Methanobacteriati</taxon>
        <taxon>Methanobacteriota</taxon>
        <taxon>Archaeoglobi</taxon>
        <taxon>Archaeoglobales</taxon>
        <taxon>Archaeoglobaceae</taxon>
        <taxon>Archaeoglobus</taxon>
    </lineage>
</organism>
<dbReference type="InterPro" id="IPR013785">
    <property type="entry name" value="Aldolase_TIM"/>
</dbReference>
<keyword evidence="7" id="KW-1185">Reference proteome</keyword>
<keyword evidence="1" id="KW-0949">S-adenosyl-L-methionine</keyword>
<dbReference type="STRING" id="387631.Asulf_00668"/>
<dbReference type="InterPro" id="IPR058240">
    <property type="entry name" value="rSAM_sf"/>
</dbReference>
<dbReference type="NCBIfam" id="TIGR04085">
    <property type="entry name" value="rSAM_more_4Fe4S"/>
    <property type="match status" value="1"/>
</dbReference>
<dbReference type="SFLD" id="SFLDG01067">
    <property type="entry name" value="SPASM/twitch_domain_containing"/>
    <property type="match status" value="1"/>
</dbReference>
<dbReference type="SFLD" id="SFLDS00029">
    <property type="entry name" value="Radical_SAM"/>
    <property type="match status" value="1"/>
</dbReference>
<dbReference type="Gene3D" id="3.20.20.70">
    <property type="entry name" value="Aldolase class I"/>
    <property type="match status" value="1"/>
</dbReference>
<dbReference type="CDD" id="cd21123">
    <property type="entry name" value="SPASM_MftC-like"/>
    <property type="match status" value="1"/>
</dbReference>
<dbReference type="OrthoDB" id="30736at2157"/>
<keyword evidence="2" id="KW-0479">Metal-binding</keyword>
<evidence type="ECO:0000256" key="3">
    <source>
        <dbReference type="ARBA" id="ARBA00023004"/>
    </source>
</evidence>
<dbReference type="PANTHER" id="PTHR11228">
    <property type="entry name" value="RADICAL SAM DOMAIN PROTEIN"/>
    <property type="match status" value="1"/>
</dbReference>
<protein>
    <submittedName>
        <fullName evidence="6">Radical SAM additional 4Fe4S-binding domain protein</fullName>
    </submittedName>
</protein>
<feature type="domain" description="Radical SAM core" evidence="5">
    <location>
        <begin position="107"/>
        <end position="327"/>
    </location>
</feature>
<dbReference type="KEGG" id="ast:Asulf_00668"/>